<sequence length="285" mass="31578">MQLIHVEAFASVATIFQLLDYAVKATTKAARSIHEVHHVPQAQNNMQTRINFLHRTLGLLSSKLRRSSSGGIVGSGMSNISNYFNYKEEEQEILRMAQQINTDCQNCATRLEQLSMSQNNVSMGRRVMDQISQEFRKPEIQRIEARIERNMGNMQLLMSCLQLNAETDGNGNSQAQPLPITLDTDQDAGEWMQTTDRALQTADSLIDKLSRTMSNLSQGSGEIDVLSSTGDIPIVLQRAFDGTAKITTPGPSESLASSGETHHLQPDLMTSFLDASIHHAMESLE</sequence>
<comment type="caution">
    <text evidence="1">The sequence shown here is derived from an EMBL/GenBank/DDBJ whole genome shotgun (WGS) entry which is preliminary data.</text>
</comment>
<dbReference type="STRING" id="1441469.A0A225ANF2"/>
<evidence type="ECO:0000313" key="1">
    <source>
        <dbReference type="EMBL" id="OKL56476.1"/>
    </source>
</evidence>
<dbReference type="GeneID" id="31007857"/>
<organism evidence="1 2">
    <name type="scientific">Talaromyces atroroseus</name>
    <dbReference type="NCBI Taxonomy" id="1441469"/>
    <lineage>
        <taxon>Eukaryota</taxon>
        <taxon>Fungi</taxon>
        <taxon>Dikarya</taxon>
        <taxon>Ascomycota</taxon>
        <taxon>Pezizomycotina</taxon>
        <taxon>Eurotiomycetes</taxon>
        <taxon>Eurotiomycetidae</taxon>
        <taxon>Eurotiales</taxon>
        <taxon>Trichocomaceae</taxon>
        <taxon>Talaromyces</taxon>
        <taxon>Talaromyces sect. Trachyspermi</taxon>
    </lineage>
</organism>
<keyword evidence="2" id="KW-1185">Reference proteome</keyword>
<evidence type="ECO:0000313" key="2">
    <source>
        <dbReference type="Proteomes" id="UP000214365"/>
    </source>
</evidence>
<dbReference type="EMBL" id="LFMY01000014">
    <property type="protein sequence ID" value="OKL56476.1"/>
    <property type="molecule type" value="Genomic_DNA"/>
</dbReference>
<proteinExistence type="predicted"/>
<gene>
    <name evidence="1" type="ORF">UA08_08101</name>
</gene>
<dbReference type="AlphaFoldDB" id="A0A225ANF2"/>
<dbReference type="OrthoDB" id="539213at2759"/>
<name>A0A225ANF2_TALAT</name>
<dbReference type="RefSeq" id="XP_020116597.1">
    <property type="nucleotide sequence ID" value="XM_020263306.1"/>
</dbReference>
<protein>
    <submittedName>
        <fullName evidence="1">Uncharacterized protein</fullName>
    </submittedName>
</protein>
<dbReference type="Proteomes" id="UP000214365">
    <property type="component" value="Unassembled WGS sequence"/>
</dbReference>
<reference evidence="1 2" key="1">
    <citation type="submission" date="2015-06" db="EMBL/GenBank/DDBJ databases">
        <title>Talaromyces atroroseus IBT 11181 draft genome.</title>
        <authorList>
            <person name="Rasmussen K.B."/>
            <person name="Rasmussen S."/>
            <person name="Petersen B."/>
            <person name="Sicheritz-Ponten T."/>
            <person name="Mortensen U.H."/>
            <person name="Thrane U."/>
        </authorList>
    </citation>
    <scope>NUCLEOTIDE SEQUENCE [LARGE SCALE GENOMIC DNA]</scope>
    <source>
        <strain evidence="1 2">IBT 11181</strain>
    </source>
</reference>
<accession>A0A225ANF2</accession>